<dbReference type="SMART" id="SM00717">
    <property type="entry name" value="SANT"/>
    <property type="match status" value="3"/>
</dbReference>
<dbReference type="CDD" id="cd00167">
    <property type="entry name" value="SANT"/>
    <property type="match status" value="3"/>
</dbReference>
<evidence type="ECO:0000256" key="7">
    <source>
        <dbReference type="SAM" id="MobiDB-lite"/>
    </source>
</evidence>
<dbReference type="FunFam" id="1.10.10.60:FF:000010">
    <property type="entry name" value="Transcriptional activator Myb isoform A"/>
    <property type="match status" value="1"/>
</dbReference>
<feature type="compositionally biased region" description="Polar residues" evidence="7">
    <location>
        <begin position="1"/>
        <end position="12"/>
    </location>
</feature>
<proteinExistence type="predicted"/>
<dbReference type="GO" id="GO:0000981">
    <property type="term" value="F:DNA-binding transcription factor activity, RNA polymerase II-specific"/>
    <property type="evidence" value="ECO:0007669"/>
    <property type="project" value="TreeGrafter"/>
</dbReference>
<keyword evidence="2" id="KW-0677">Repeat</keyword>
<comment type="subcellular location">
    <subcellularLocation>
        <location evidence="1">Nucleus</location>
    </subcellularLocation>
</comment>
<feature type="region of interest" description="Disordered" evidence="7">
    <location>
        <begin position="1"/>
        <end position="42"/>
    </location>
</feature>
<feature type="compositionally biased region" description="Basic and acidic residues" evidence="7">
    <location>
        <begin position="663"/>
        <end position="672"/>
    </location>
</feature>
<keyword evidence="4" id="KW-0238">DNA-binding</keyword>
<feature type="domain" description="Myb-like" evidence="8">
    <location>
        <begin position="136"/>
        <end position="186"/>
    </location>
</feature>
<dbReference type="InterPro" id="IPR001005">
    <property type="entry name" value="SANT/Myb"/>
</dbReference>
<feature type="region of interest" description="Disordered" evidence="7">
    <location>
        <begin position="275"/>
        <end position="296"/>
    </location>
</feature>
<dbReference type="FunFam" id="1.10.10.60:FF:000016">
    <property type="entry name" value="Transcriptional activator Myb isoform A"/>
    <property type="match status" value="1"/>
</dbReference>
<dbReference type="EMBL" id="CACTIH010005572">
    <property type="protein sequence ID" value="CAA2997909.1"/>
    <property type="molecule type" value="Genomic_DNA"/>
</dbReference>
<accession>A0A8S0SZZ7</accession>
<feature type="compositionally biased region" description="Basic and acidic residues" evidence="7">
    <location>
        <begin position="707"/>
        <end position="725"/>
    </location>
</feature>
<protein>
    <submittedName>
        <fullName evidence="10">Myb-related 3R-1-like</fullName>
    </submittedName>
</protein>
<dbReference type="InterPro" id="IPR017930">
    <property type="entry name" value="Myb_dom"/>
</dbReference>
<sequence length="1040" mass="115695">MESDTASTTPSDGSRDCLQGVQSLHGRTSGPTRRSTKGQWTPEEDEILRMAVQRFKGKNWKKIADCFKDRTDVQCLHRWQKVLDPELIKGPWSKEEDEMIIHCVNKYGPKKWSTISKHLPGRIGKQCRERWHNHLNPTINKDAWTQEEELALIHAHQIYGNKWAELTKFLPGRTDNAIKNHWNSSIKKKLDTYLSSGLLSQYQVPPIVSYRNQSVASSSSKAQQSSEDDTVIKDRVEVEEASECSPHSTVASLPQSTNDPINTIILNRKNFGVSEESNHKKDQCSSSMTRSEDFRPALPDNTFSMLEVPSEMSISSKFLEHDLPLDWGHFAGKDWQLNPNELPDISLLDLGQEASGLLMQAINGSNHHDNIDFPPEASIELNASTAMGNMVMSSDMPNLVINSDFRVIYPEKGRDVFYPAENVGGGIDGSADSLLHQSSNFMIPKEGTFASKSCCSTSSDMLGSSFSKPFPISSELPPEDGLDMYGIDPYQLNDSLHGNVEQEYVLPRKHDDLIYSKESGCFTCKQGSEQANYSPKLVQVNNLAVASNDTQGCSSMDKDQVLTDEQKDCGALFYEPPRFPSLDLPFFSCDLIQPGSDMQQEYSPLGIRQLMLSALNPYKLWDSPSREDSSDAVLKSPAKSFTDTPSILKKRHRDLASPLSENRSQKKLESDLRQESLSNLSIEFSGLEVMFDECVDQKGHTLSSSPDNRRNSESNCEEKENLNPDLVEGRKEVNKSFVISGRRTLQKELNSSEFMNKIKEQSAVMDVKNMAGGNDSTKIVKDSSGILVENNMNDLQFFSPDHFATKSDREIGPSATIPGHKFCRRVDTASKYGDIVPSSETQFLSVVCSPRMCANKDSNNLVITTSMLSTSPLAIKAESSSNVSGVENNSIFVDTPFKRSFESPSAWRSPWFINSFVPGPRVDTEITIEDIGYFMSPGDQSYDAIGLMRQLGEQTAAALADAQEILGDETPQTILKEKCLKDLEEEEDNNSCQTGSTSNVLTERRTLDFSDCGTPGKEAGKLSSSIVFSSSSSHLLKSFR</sequence>
<reference evidence="10 11" key="1">
    <citation type="submission" date="2019-12" db="EMBL/GenBank/DDBJ databases">
        <authorList>
            <person name="Alioto T."/>
            <person name="Alioto T."/>
            <person name="Gomez Garrido J."/>
        </authorList>
    </citation>
    <scope>NUCLEOTIDE SEQUENCE [LARGE SCALE GENOMIC DNA]</scope>
</reference>
<evidence type="ECO:0000313" key="11">
    <source>
        <dbReference type="Proteomes" id="UP000594638"/>
    </source>
</evidence>
<feature type="compositionally biased region" description="Polar residues" evidence="7">
    <location>
        <begin position="20"/>
        <end position="39"/>
    </location>
</feature>
<evidence type="ECO:0000259" key="8">
    <source>
        <dbReference type="PROSITE" id="PS50090"/>
    </source>
</evidence>
<evidence type="ECO:0000256" key="5">
    <source>
        <dbReference type="ARBA" id="ARBA00023163"/>
    </source>
</evidence>
<dbReference type="Gramene" id="OE9A047535T1">
    <property type="protein sequence ID" value="OE9A047535C1"/>
    <property type="gene ID" value="OE9A047535"/>
</dbReference>
<feature type="region of interest" description="Disordered" evidence="7">
    <location>
        <begin position="645"/>
        <end position="672"/>
    </location>
</feature>
<evidence type="ECO:0000259" key="9">
    <source>
        <dbReference type="PROSITE" id="PS51294"/>
    </source>
</evidence>
<dbReference type="PANTHER" id="PTHR45614">
    <property type="entry name" value="MYB PROTEIN-RELATED"/>
    <property type="match status" value="1"/>
</dbReference>
<feature type="domain" description="Myb-like" evidence="8">
    <location>
        <begin position="84"/>
        <end position="135"/>
    </location>
</feature>
<dbReference type="PROSITE" id="PS51294">
    <property type="entry name" value="HTH_MYB"/>
    <property type="match status" value="3"/>
</dbReference>
<feature type="region of interest" description="Disordered" evidence="7">
    <location>
        <begin position="698"/>
        <end position="725"/>
    </location>
</feature>
<dbReference type="GO" id="GO:0005634">
    <property type="term" value="C:nucleus"/>
    <property type="evidence" value="ECO:0007669"/>
    <property type="project" value="UniProtKB-SubCell"/>
</dbReference>
<keyword evidence="5" id="KW-0804">Transcription</keyword>
<dbReference type="Gene3D" id="1.10.10.60">
    <property type="entry name" value="Homeodomain-like"/>
    <property type="match status" value="3"/>
</dbReference>
<keyword evidence="6" id="KW-0539">Nucleus</keyword>
<organism evidence="10 11">
    <name type="scientific">Olea europaea subsp. europaea</name>
    <dbReference type="NCBI Taxonomy" id="158383"/>
    <lineage>
        <taxon>Eukaryota</taxon>
        <taxon>Viridiplantae</taxon>
        <taxon>Streptophyta</taxon>
        <taxon>Embryophyta</taxon>
        <taxon>Tracheophyta</taxon>
        <taxon>Spermatophyta</taxon>
        <taxon>Magnoliopsida</taxon>
        <taxon>eudicotyledons</taxon>
        <taxon>Gunneridae</taxon>
        <taxon>Pentapetalae</taxon>
        <taxon>asterids</taxon>
        <taxon>lamiids</taxon>
        <taxon>Lamiales</taxon>
        <taxon>Oleaceae</taxon>
        <taxon>Oleeae</taxon>
        <taxon>Olea</taxon>
    </lineage>
</organism>
<dbReference type="FunFam" id="1.10.10.60:FF:000324">
    <property type="entry name" value="Transcription factor MYB3R-2"/>
    <property type="match status" value="1"/>
</dbReference>
<dbReference type="PANTHER" id="PTHR45614:SF266">
    <property type="entry name" value="TRANSCRIPTION FACTOR MYB3R-4"/>
    <property type="match status" value="1"/>
</dbReference>
<dbReference type="AlphaFoldDB" id="A0A8S0SZZ7"/>
<feature type="domain" description="Myb-like" evidence="8">
    <location>
        <begin position="32"/>
        <end position="83"/>
    </location>
</feature>
<dbReference type="Proteomes" id="UP000594638">
    <property type="component" value="Unassembled WGS sequence"/>
</dbReference>
<dbReference type="Pfam" id="PF00249">
    <property type="entry name" value="Myb_DNA-binding"/>
    <property type="match status" value="3"/>
</dbReference>
<feature type="domain" description="HTH myb-type" evidence="9">
    <location>
        <begin position="84"/>
        <end position="139"/>
    </location>
</feature>
<dbReference type="GO" id="GO:0000978">
    <property type="term" value="F:RNA polymerase II cis-regulatory region sequence-specific DNA binding"/>
    <property type="evidence" value="ECO:0007669"/>
    <property type="project" value="TreeGrafter"/>
</dbReference>
<evidence type="ECO:0000256" key="4">
    <source>
        <dbReference type="ARBA" id="ARBA00023125"/>
    </source>
</evidence>
<feature type="domain" description="HTH myb-type" evidence="9">
    <location>
        <begin position="140"/>
        <end position="190"/>
    </location>
</feature>
<gene>
    <name evidence="10" type="ORF">OLEA9_A047535</name>
</gene>
<feature type="domain" description="HTH myb-type" evidence="9">
    <location>
        <begin position="32"/>
        <end position="83"/>
    </location>
</feature>
<evidence type="ECO:0000256" key="1">
    <source>
        <dbReference type="ARBA" id="ARBA00004123"/>
    </source>
</evidence>
<dbReference type="PROSITE" id="PS50090">
    <property type="entry name" value="MYB_LIKE"/>
    <property type="match status" value="3"/>
</dbReference>
<name>A0A8S0SZZ7_OLEEU</name>
<keyword evidence="11" id="KW-1185">Reference proteome</keyword>
<evidence type="ECO:0000313" key="10">
    <source>
        <dbReference type="EMBL" id="CAA2997909.1"/>
    </source>
</evidence>
<dbReference type="SUPFAM" id="SSF46689">
    <property type="entry name" value="Homeodomain-like"/>
    <property type="match status" value="2"/>
</dbReference>
<evidence type="ECO:0000256" key="6">
    <source>
        <dbReference type="ARBA" id="ARBA00023242"/>
    </source>
</evidence>
<dbReference type="InterPro" id="IPR009057">
    <property type="entry name" value="Homeodomain-like_sf"/>
</dbReference>
<evidence type="ECO:0000256" key="3">
    <source>
        <dbReference type="ARBA" id="ARBA00023015"/>
    </source>
</evidence>
<keyword evidence="3" id="KW-0805">Transcription regulation</keyword>
<dbReference type="OrthoDB" id="2143914at2759"/>
<comment type="caution">
    <text evidence="10">The sequence shown here is derived from an EMBL/GenBank/DDBJ whole genome shotgun (WGS) entry which is preliminary data.</text>
</comment>
<dbReference type="InterPro" id="IPR050560">
    <property type="entry name" value="MYB_TF"/>
</dbReference>
<evidence type="ECO:0000256" key="2">
    <source>
        <dbReference type="ARBA" id="ARBA00022737"/>
    </source>
</evidence>